<evidence type="ECO:0000313" key="1">
    <source>
        <dbReference type="EMBL" id="SVE32943.1"/>
    </source>
</evidence>
<dbReference type="EMBL" id="UINC01209779">
    <property type="protein sequence ID" value="SVE32943.1"/>
    <property type="molecule type" value="Genomic_DNA"/>
</dbReference>
<reference evidence="1" key="1">
    <citation type="submission" date="2018-05" db="EMBL/GenBank/DDBJ databases">
        <authorList>
            <person name="Lanie J.A."/>
            <person name="Ng W.-L."/>
            <person name="Kazmierczak K.M."/>
            <person name="Andrzejewski T.M."/>
            <person name="Davidsen T.M."/>
            <person name="Wayne K.J."/>
            <person name="Tettelin H."/>
            <person name="Glass J.I."/>
            <person name="Rusch D."/>
            <person name="Podicherti R."/>
            <person name="Tsui H.-C.T."/>
            <person name="Winkler M.E."/>
        </authorList>
    </citation>
    <scope>NUCLEOTIDE SEQUENCE</scope>
</reference>
<organism evidence="1">
    <name type="scientific">marine metagenome</name>
    <dbReference type="NCBI Taxonomy" id="408172"/>
    <lineage>
        <taxon>unclassified sequences</taxon>
        <taxon>metagenomes</taxon>
        <taxon>ecological metagenomes</taxon>
    </lineage>
</organism>
<proteinExistence type="predicted"/>
<gene>
    <name evidence="1" type="ORF">METZ01_LOCUS485797</name>
</gene>
<name>A0A383CLK9_9ZZZZ</name>
<feature type="non-terminal residue" evidence="1">
    <location>
        <position position="121"/>
    </location>
</feature>
<accession>A0A383CLK9</accession>
<protein>
    <submittedName>
        <fullName evidence="1">Uncharacterized protein</fullName>
    </submittedName>
</protein>
<sequence>MNHLSQLQDIFGVDGVFTGRHFAILPIAGGVTFHRLILGNNATNGGENLLHRWVLLGILVTHLTGPSLIPRKPLSTQSGTIWREGKTNHKQLPAGVNFHLILATGAPEFIAHVEVVNGRVV</sequence>
<dbReference type="AlphaFoldDB" id="A0A383CLK9"/>